<dbReference type="InterPro" id="IPR045325">
    <property type="entry name" value="TMEM70/TMEM186/TMEM223"/>
</dbReference>
<reference evidence="1" key="1">
    <citation type="submission" date="2021-02" db="EMBL/GenBank/DDBJ databases">
        <authorList>
            <person name="Bekaert M."/>
        </authorList>
    </citation>
    <scope>NUCLEOTIDE SEQUENCE</scope>
    <source>
        <strain evidence="1">IoA-00</strain>
    </source>
</reference>
<dbReference type="OrthoDB" id="5950063at2759"/>
<dbReference type="Pfam" id="PF06979">
    <property type="entry name" value="TMEM70"/>
    <property type="match status" value="1"/>
</dbReference>
<evidence type="ECO:0000313" key="1">
    <source>
        <dbReference type="EMBL" id="CAF2864428.1"/>
    </source>
</evidence>
<gene>
    <name evidence="1" type="ORF">LSAA_6195</name>
</gene>
<proteinExistence type="predicted"/>
<evidence type="ECO:0000313" key="2">
    <source>
        <dbReference type="Proteomes" id="UP000675881"/>
    </source>
</evidence>
<keyword evidence="2" id="KW-1185">Reference proteome</keyword>
<name>A0A7R8H5I5_LEPSM</name>
<protein>
    <submittedName>
        <fullName evidence="1">(salmon louse) hypothetical protein</fullName>
    </submittedName>
</protein>
<organism evidence="1 2">
    <name type="scientific">Lepeophtheirus salmonis</name>
    <name type="common">Salmon louse</name>
    <name type="synonym">Caligus salmonis</name>
    <dbReference type="NCBI Taxonomy" id="72036"/>
    <lineage>
        <taxon>Eukaryota</taxon>
        <taxon>Metazoa</taxon>
        <taxon>Ecdysozoa</taxon>
        <taxon>Arthropoda</taxon>
        <taxon>Crustacea</taxon>
        <taxon>Multicrustacea</taxon>
        <taxon>Hexanauplia</taxon>
        <taxon>Copepoda</taxon>
        <taxon>Siphonostomatoida</taxon>
        <taxon>Caligidae</taxon>
        <taxon>Lepeophtheirus</taxon>
    </lineage>
</organism>
<dbReference type="Proteomes" id="UP000675881">
    <property type="component" value="Chromosome 2"/>
</dbReference>
<sequence>MSFYHRIFRRLYHYKPKDRHVLSEPVPELVNKDYILFKCEEPRIRLKSIVATICLPLWGYLGYFALSIPSTIIEPYAKQFKKGDKNSWVIDTVASASQGVGIAFGGFGIGLTTYWFLRTGRTIRRVVLRKGGKYVTLVTYGLLGIGSKYSTVPITHCSTVKKKTFLRDTKIFLNLKDHYLKFQLNIEQGFFVNKPLFDRTVGISRKV</sequence>
<dbReference type="AlphaFoldDB" id="A0A7R8H5I5"/>
<dbReference type="GO" id="GO:0005739">
    <property type="term" value="C:mitochondrion"/>
    <property type="evidence" value="ECO:0007669"/>
    <property type="project" value="TreeGrafter"/>
</dbReference>
<accession>A0A7R8H5I5</accession>
<dbReference type="PANTHER" id="PTHR14549:SF2">
    <property type="entry name" value="TRANSMEMBRANE PROTEIN 223"/>
    <property type="match status" value="1"/>
</dbReference>
<dbReference type="PANTHER" id="PTHR14549">
    <property type="entry name" value="TRANSMEMBRANE PROTEIN 223"/>
    <property type="match status" value="1"/>
</dbReference>
<dbReference type="InterPro" id="IPR026100">
    <property type="entry name" value="Tmem223"/>
</dbReference>
<dbReference type="EMBL" id="HG994581">
    <property type="protein sequence ID" value="CAF2864428.1"/>
    <property type="molecule type" value="Genomic_DNA"/>
</dbReference>